<proteinExistence type="predicted"/>
<feature type="domain" description="RNase H type-1" evidence="1">
    <location>
        <begin position="2"/>
        <end position="57"/>
    </location>
</feature>
<dbReference type="OrthoDB" id="983789at2759"/>
<dbReference type="EMBL" id="JABEZY010000008">
    <property type="protein sequence ID" value="MBA0743324.1"/>
    <property type="molecule type" value="Genomic_DNA"/>
</dbReference>
<gene>
    <name evidence="2" type="ORF">Gogos_006018</name>
</gene>
<sequence length="93" mass="11182">MIQTDNLEVVQALTDLGLEDLRIIVLRKTQHIMRFKRQWRINHIPRKQNLVADRLVKLSLNWKSTLQVFDEALKKILEFLQKDKVNDTFMHLM</sequence>
<dbReference type="Proteomes" id="UP000593579">
    <property type="component" value="Unassembled WGS sequence"/>
</dbReference>
<comment type="caution">
    <text evidence="2">The sequence shown here is derived from an EMBL/GenBank/DDBJ whole genome shotgun (WGS) entry which is preliminary data.</text>
</comment>
<dbReference type="GO" id="GO:0003676">
    <property type="term" value="F:nucleic acid binding"/>
    <property type="evidence" value="ECO:0007669"/>
    <property type="project" value="InterPro"/>
</dbReference>
<evidence type="ECO:0000313" key="3">
    <source>
        <dbReference type="Proteomes" id="UP000593579"/>
    </source>
</evidence>
<evidence type="ECO:0000259" key="1">
    <source>
        <dbReference type="Pfam" id="PF13456"/>
    </source>
</evidence>
<name>A0A7J9C4P4_GOSGO</name>
<reference evidence="2 3" key="1">
    <citation type="journal article" date="2019" name="Genome Biol. Evol.">
        <title>Insights into the evolution of the New World diploid cottons (Gossypium, subgenus Houzingenia) based on genome sequencing.</title>
        <authorList>
            <person name="Grover C.E."/>
            <person name="Arick M.A. 2nd"/>
            <person name="Thrash A."/>
            <person name="Conover J.L."/>
            <person name="Sanders W.S."/>
            <person name="Peterson D.G."/>
            <person name="Frelichowski J.E."/>
            <person name="Scheffler J.A."/>
            <person name="Scheffler B.E."/>
            <person name="Wendel J.F."/>
        </authorList>
    </citation>
    <scope>NUCLEOTIDE SEQUENCE [LARGE SCALE GENOMIC DNA]</scope>
    <source>
        <strain evidence="2">5</strain>
        <tissue evidence="2">Leaf</tissue>
    </source>
</reference>
<evidence type="ECO:0000313" key="2">
    <source>
        <dbReference type="EMBL" id="MBA0743324.1"/>
    </source>
</evidence>
<dbReference type="AlphaFoldDB" id="A0A7J9C4P4"/>
<organism evidence="2 3">
    <name type="scientific">Gossypium gossypioides</name>
    <name type="common">Mexican cotton</name>
    <name type="synonym">Selera gossypioides</name>
    <dbReference type="NCBI Taxonomy" id="34282"/>
    <lineage>
        <taxon>Eukaryota</taxon>
        <taxon>Viridiplantae</taxon>
        <taxon>Streptophyta</taxon>
        <taxon>Embryophyta</taxon>
        <taxon>Tracheophyta</taxon>
        <taxon>Spermatophyta</taxon>
        <taxon>Magnoliopsida</taxon>
        <taxon>eudicotyledons</taxon>
        <taxon>Gunneridae</taxon>
        <taxon>Pentapetalae</taxon>
        <taxon>rosids</taxon>
        <taxon>malvids</taxon>
        <taxon>Malvales</taxon>
        <taxon>Malvaceae</taxon>
        <taxon>Malvoideae</taxon>
        <taxon>Gossypium</taxon>
    </lineage>
</organism>
<dbReference type="InterPro" id="IPR002156">
    <property type="entry name" value="RNaseH_domain"/>
</dbReference>
<dbReference type="GO" id="GO:0004523">
    <property type="term" value="F:RNA-DNA hybrid ribonuclease activity"/>
    <property type="evidence" value="ECO:0007669"/>
    <property type="project" value="InterPro"/>
</dbReference>
<dbReference type="Pfam" id="PF13456">
    <property type="entry name" value="RVT_3"/>
    <property type="match status" value="1"/>
</dbReference>
<protein>
    <recommendedName>
        <fullName evidence="1">RNase H type-1 domain-containing protein</fullName>
    </recommendedName>
</protein>
<accession>A0A7J9C4P4</accession>
<keyword evidence="3" id="KW-1185">Reference proteome</keyword>